<dbReference type="Proteomes" id="UP000597617">
    <property type="component" value="Unassembled WGS sequence"/>
</dbReference>
<gene>
    <name evidence="2" type="ORF">I2I05_10525</name>
</gene>
<dbReference type="NCBIfam" id="TIGR01200">
    <property type="entry name" value="GLPGLI"/>
    <property type="match status" value="1"/>
</dbReference>
<comment type="caution">
    <text evidence="2">The sequence shown here is derived from an EMBL/GenBank/DDBJ whole genome shotgun (WGS) entry which is preliminary data.</text>
</comment>
<feature type="signal peptide" evidence="1">
    <location>
        <begin position="1"/>
        <end position="24"/>
    </location>
</feature>
<sequence length="266" mass="29138">MKNPAKNLVLSFTLGLLAAGAAVAQTSGRISYEATQRTDLSQMRVVINGQQVKPGSPDFPTDIPESRSFAMTLVFAGNYAKEQREGGNAIIRTMEGGPGSAPQVSSLPRPIEETVFLDLANRTTTTVLTVKKDDAPTTYRTDAPIAAPANWTVTNQTKKIAGYTCRKATVPYKKETYTVWFTTDLPFSYSPVRDLTPEKGVVLALESEQEQYRATKVDLKAVSEAEVQPSATAQKVTPAELRDLREKAMADFRQRMMEGGLRGNRN</sequence>
<keyword evidence="1" id="KW-0732">Signal</keyword>
<feature type="chain" id="PRO_5046030283" evidence="1">
    <location>
        <begin position="25"/>
        <end position="266"/>
    </location>
</feature>
<protein>
    <submittedName>
        <fullName evidence="2">GLPGLI family protein</fullName>
    </submittedName>
</protein>
<reference evidence="2 3" key="1">
    <citation type="submission" date="2020-11" db="EMBL/GenBank/DDBJ databases">
        <authorList>
            <person name="Kim M.K."/>
        </authorList>
    </citation>
    <scope>NUCLEOTIDE SEQUENCE [LARGE SCALE GENOMIC DNA]</scope>
    <source>
        <strain evidence="2 3">BT683</strain>
    </source>
</reference>
<evidence type="ECO:0000313" key="3">
    <source>
        <dbReference type="Proteomes" id="UP000597617"/>
    </source>
</evidence>
<accession>A0ABS0IID8</accession>
<name>A0ABS0IID8_9BACT</name>
<proteinExistence type="predicted"/>
<dbReference type="InterPro" id="IPR005901">
    <property type="entry name" value="GLPGLI"/>
</dbReference>
<dbReference type="EMBL" id="JADQDQ010000004">
    <property type="protein sequence ID" value="MBF9237829.1"/>
    <property type="molecule type" value="Genomic_DNA"/>
</dbReference>
<dbReference type="Pfam" id="PF22252">
    <property type="entry name" value="PNGase_F-II_N"/>
    <property type="match status" value="1"/>
</dbReference>
<dbReference type="RefSeq" id="WP_196282211.1">
    <property type="nucleotide sequence ID" value="NZ_JADQDQ010000004.1"/>
</dbReference>
<evidence type="ECO:0000256" key="1">
    <source>
        <dbReference type="SAM" id="SignalP"/>
    </source>
</evidence>
<keyword evidence="3" id="KW-1185">Reference proteome</keyword>
<evidence type="ECO:0000313" key="2">
    <source>
        <dbReference type="EMBL" id="MBF9237829.1"/>
    </source>
</evidence>
<organism evidence="2 3">
    <name type="scientific">Hymenobacter jeongseonensis</name>
    <dbReference type="NCBI Taxonomy" id="2791027"/>
    <lineage>
        <taxon>Bacteria</taxon>
        <taxon>Pseudomonadati</taxon>
        <taxon>Bacteroidota</taxon>
        <taxon>Cytophagia</taxon>
        <taxon>Cytophagales</taxon>
        <taxon>Hymenobacteraceae</taxon>
        <taxon>Hymenobacter</taxon>
    </lineage>
</organism>